<evidence type="ECO:0000313" key="2">
    <source>
        <dbReference type="Proteomes" id="UP000217784"/>
    </source>
</evidence>
<name>A0A2A2HA25_METBR</name>
<accession>A0A2A2HA25</accession>
<dbReference type="AlphaFoldDB" id="A0A2A2HA25"/>
<organism evidence="1 2">
    <name type="scientific">Methanobacterium bryantii</name>
    <dbReference type="NCBI Taxonomy" id="2161"/>
    <lineage>
        <taxon>Archaea</taxon>
        <taxon>Methanobacteriati</taxon>
        <taxon>Methanobacteriota</taxon>
        <taxon>Methanomada group</taxon>
        <taxon>Methanobacteria</taxon>
        <taxon>Methanobacteriales</taxon>
        <taxon>Methanobacteriaceae</taxon>
        <taxon>Methanobacterium</taxon>
    </lineage>
</organism>
<evidence type="ECO:0000313" key="1">
    <source>
        <dbReference type="EMBL" id="PAV06140.1"/>
    </source>
</evidence>
<proteinExistence type="predicted"/>
<comment type="caution">
    <text evidence="1">The sequence shown here is derived from an EMBL/GenBank/DDBJ whole genome shotgun (WGS) entry which is preliminary data.</text>
</comment>
<sequence length="170" mass="19363">MSSQIITNITNQKQLEKIGRYFKKDIITVSSEPPKENKTFLNIKNYQLTDNYEDSIKIMNHIFQENDIKNVIINSNLFGTYLHAFISGFNKLPLIYICKNGKIEPIIVNPTMLSETKIKILEYINKNPGSKASEIFKGVGITAGSSQGYRQINSLKSLELIEENKNGYSH</sequence>
<keyword evidence="2" id="KW-1185">Reference proteome</keyword>
<dbReference type="RefSeq" id="WP_069583584.1">
    <property type="nucleotide sequence ID" value="NZ_LMVM01000001.1"/>
</dbReference>
<gene>
    <name evidence="1" type="ORF">ASJ80_15010</name>
</gene>
<dbReference type="EMBL" id="LMVM01000001">
    <property type="protein sequence ID" value="PAV06140.1"/>
    <property type="molecule type" value="Genomic_DNA"/>
</dbReference>
<protein>
    <submittedName>
        <fullName evidence="1">Uncharacterized protein</fullName>
    </submittedName>
</protein>
<dbReference type="Proteomes" id="UP000217784">
    <property type="component" value="Unassembled WGS sequence"/>
</dbReference>
<reference evidence="1 2" key="1">
    <citation type="journal article" date="2017" name="BMC Genomics">
        <title>Genomic analysis of methanogenic archaea reveals a shift towards energy conservation.</title>
        <authorList>
            <person name="Gilmore S.P."/>
            <person name="Henske J.K."/>
            <person name="Sexton J.A."/>
            <person name="Solomon K.V."/>
            <person name="Seppala S."/>
            <person name="Yoo J.I."/>
            <person name="Huyett L.M."/>
            <person name="Pressman A."/>
            <person name="Cogan J.Z."/>
            <person name="Kivenson V."/>
            <person name="Peng X."/>
            <person name="Tan Y."/>
            <person name="Valentine D.L."/>
            <person name="O'Malley M.A."/>
        </authorList>
    </citation>
    <scope>NUCLEOTIDE SEQUENCE [LARGE SCALE GENOMIC DNA]</scope>
    <source>
        <strain evidence="1 2">M.o.H.</strain>
    </source>
</reference>